<dbReference type="OrthoDB" id="8965954at2"/>
<evidence type="ECO:0000256" key="1">
    <source>
        <dbReference type="SAM" id="Phobius"/>
    </source>
</evidence>
<keyword evidence="1" id="KW-1133">Transmembrane helix</keyword>
<feature type="transmembrane region" description="Helical" evidence="1">
    <location>
        <begin position="21"/>
        <end position="41"/>
    </location>
</feature>
<dbReference type="Pfam" id="PF13239">
    <property type="entry name" value="2TM"/>
    <property type="match status" value="1"/>
</dbReference>
<dbReference type="AlphaFoldDB" id="A0A1G7EJJ5"/>
<keyword evidence="1" id="KW-0812">Transmembrane</keyword>
<dbReference type="EMBL" id="FNAO01000006">
    <property type="protein sequence ID" value="SDE63852.1"/>
    <property type="molecule type" value="Genomic_DNA"/>
</dbReference>
<sequence length="109" mass="12867">METNRRNKQLIARKRVAQLKGFYIHATVYVLVNLFLTIVSVNSRMGNGESFNEALFDLDTFITPLFWGIGLAFHAVRVLGYSPFFSKDWEDRQIQKYMEEDRIHSEKYK</sequence>
<name>A0A1G7EJJ5_9FLAO</name>
<evidence type="ECO:0000259" key="2">
    <source>
        <dbReference type="Pfam" id="PF13239"/>
    </source>
</evidence>
<organism evidence="3 4">
    <name type="scientific">Pricia antarctica</name>
    <dbReference type="NCBI Taxonomy" id="641691"/>
    <lineage>
        <taxon>Bacteria</taxon>
        <taxon>Pseudomonadati</taxon>
        <taxon>Bacteroidota</taxon>
        <taxon>Flavobacteriia</taxon>
        <taxon>Flavobacteriales</taxon>
        <taxon>Flavobacteriaceae</taxon>
        <taxon>Pricia</taxon>
    </lineage>
</organism>
<keyword evidence="4" id="KW-1185">Reference proteome</keyword>
<keyword evidence="1" id="KW-0472">Membrane</keyword>
<dbReference type="RefSeq" id="WP_091869409.1">
    <property type="nucleotide sequence ID" value="NZ_FNAO01000006.1"/>
</dbReference>
<protein>
    <submittedName>
        <fullName evidence="3">2TM domain-containing protein</fullName>
    </submittedName>
</protein>
<dbReference type="STRING" id="641691.SAMN05421636_106220"/>
<evidence type="ECO:0000313" key="4">
    <source>
        <dbReference type="Proteomes" id="UP000199109"/>
    </source>
</evidence>
<evidence type="ECO:0000313" key="3">
    <source>
        <dbReference type="EMBL" id="SDE63852.1"/>
    </source>
</evidence>
<feature type="domain" description="2TM" evidence="2">
    <location>
        <begin position="12"/>
        <end position="99"/>
    </location>
</feature>
<dbReference type="Proteomes" id="UP000199109">
    <property type="component" value="Unassembled WGS sequence"/>
</dbReference>
<accession>A0A1G7EJJ5</accession>
<feature type="transmembrane region" description="Helical" evidence="1">
    <location>
        <begin position="61"/>
        <end position="80"/>
    </location>
</feature>
<dbReference type="InterPro" id="IPR025698">
    <property type="entry name" value="2TM_dom"/>
</dbReference>
<proteinExistence type="predicted"/>
<reference evidence="3 4" key="1">
    <citation type="submission" date="2016-10" db="EMBL/GenBank/DDBJ databases">
        <authorList>
            <person name="de Groot N.N."/>
        </authorList>
    </citation>
    <scope>NUCLEOTIDE SEQUENCE [LARGE SCALE GENOMIC DNA]</scope>
    <source>
        <strain evidence="3 4">DSM 23421</strain>
    </source>
</reference>
<gene>
    <name evidence="3" type="ORF">SAMN05421636_106220</name>
</gene>